<sequence>MQNYITLHCSPPWSRASNLKPRIIKGRTPYHRLPNLLPNSPQVKHISRNARHR</sequence>
<evidence type="ECO:0000256" key="1">
    <source>
        <dbReference type="SAM" id="MobiDB-lite"/>
    </source>
</evidence>
<reference evidence="2" key="2">
    <citation type="journal article" date="2015" name="Data Brief">
        <title>Shoot transcriptome of the giant reed, Arundo donax.</title>
        <authorList>
            <person name="Barrero R.A."/>
            <person name="Guerrero F.D."/>
            <person name="Moolhuijzen P."/>
            <person name="Goolsby J.A."/>
            <person name="Tidwell J."/>
            <person name="Bellgard S.E."/>
            <person name="Bellgard M.I."/>
        </authorList>
    </citation>
    <scope>NUCLEOTIDE SEQUENCE</scope>
    <source>
        <tissue evidence="2">Shoot tissue taken approximately 20 cm above the soil surface</tissue>
    </source>
</reference>
<proteinExistence type="predicted"/>
<protein>
    <submittedName>
        <fullName evidence="2">Uncharacterized protein</fullName>
    </submittedName>
</protein>
<accession>A0A0A8YR60</accession>
<name>A0A0A8YR60_ARUDO</name>
<feature type="region of interest" description="Disordered" evidence="1">
    <location>
        <begin position="30"/>
        <end position="53"/>
    </location>
</feature>
<evidence type="ECO:0000313" key="2">
    <source>
        <dbReference type="EMBL" id="JAD24872.1"/>
    </source>
</evidence>
<dbReference type="EMBL" id="GBRH01273023">
    <property type="protein sequence ID" value="JAD24872.1"/>
    <property type="molecule type" value="Transcribed_RNA"/>
</dbReference>
<reference evidence="2" key="1">
    <citation type="submission" date="2014-09" db="EMBL/GenBank/DDBJ databases">
        <authorList>
            <person name="Magalhaes I.L.F."/>
            <person name="Oliveira U."/>
            <person name="Santos F.R."/>
            <person name="Vidigal T.H.D.A."/>
            <person name="Brescovit A.D."/>
            <person name="Santos A.J."/>
        </authorList>
    </citation>
    <scope>NUCLEOTIDE SEQUENCE</scope>
    <source>
        <tissue evidence="2">Shoot tissue taken approximately 20 cm above the soil surface</tissue>
    </source>
</reference>
<organism evidence="2">
    <name type="scientific">Arundo donax</name>
    <name type="common">Giant reed</name>
    <name type="synonym">Donax arundinaceus</name>
    <dbReference type="NCBI Taxonomy" id="35708"/>
    <lineage>
        <taxon>Eukaryota</taxon>
        <taxon>Viridiplantae</taxon>
        <taxon>Streptophyta</taxon>
        <taxon>Embryophyta</taxon>
        <taxon>Tracheophyta</taxon>
        <taxon>Spermatophyta</taxon>
        <taxon>Magnoliopsida</taxon>
        <taxon>Liliopsida</taxon>
        <taxon>Poales</taxon>
        <taxon>Poaceae</taxon>
        <taxon>PACMAD clade</taxon>
        <taxon>Arundinoideae</taxon>
        <taxon>Arundineae</taxon>
        <taxon>Arundo</taxon>
    </lineage>
</organism>
<dbReference type="AlphaFoldDB" id="A0A0A8YR60"/>